<evidence type="ECO:0000259" key="4">
    <source>
        <dbReference type="Pfam" id="PF00724"/>
    </source>
</evidence>
<protein>
    <submittedName>
        <fullName evidence="5">Alkene reductase</fullName>
    </submittedName>
</protein>
<accession>A0A5Q2MM22</accession>
<sequence>MADVIFTPWKLGRIELANRVVMAPMTRNRADVDGVLPASAAEYYRQRAGAGLIVTEGTHPSAAAQGYPHTPGIHTDAQQAAWADIATAVHEAHGRVFCQLMHTGRIGHPSLLPEGGELLAPSAVTADLEVATFSGEMVPALEPRAMTTSEIRTTIDDFASAAERAVAAGLDGVELHGANGYLLHQFLCPSTNLRTDEYGGSPVNRARFVVEVVRAVAARIGADRVGLRISPGGQFNDMSDRGNEETYLALVDELNDDGLAYLHTLRGRTSTLHVEMRRRWSSTYVINTGYMGRSELEDLGPIVEAGESDLVSVGRLFISNPDLVERWRHGIERAAWDEDTFYTLGERGYTDYPSATQH</sequence>
<dbReference type="FunFam" id="3.20.20.70:FF:000059">
    <property type="entry name" value="N-ethylmaleimide reductase, FMN-linked"/>
    <property type="match status" value="1"/>
</dbReference>
<dbReference type="GO" id="GO:0010181">
    <property type="term" value="F:FMN binding"/>
    <property type="evidence" value="ECO:0007669"/>
    <property type="project" value="InterPro"/>
</dbReference>
<dbReference type="Gene3D" id="3.20.20.70">
    <property type="entry name" value="Aldolase class I"/>
    <property type="match status" value="1"/>
</dbReference>
<evidence type="ECO:0000256" key="1">
    <source>
        <dbReference type="ARBA" id="ARBA00001917"/>
    </source>
</evidence>
<dbReference type="AlphaFoldDB" id="A0A5Q2MM22"/>
<organism evidence="5 6">
    <name type="scientific">Aeromicrobium yanjiei</name>
    <dbReference type="NCBI Taxonomy" id="2662028"/>
    <lineage>
        <taxon>Bacteria</taxon>
        <taxon>Bacillati</taxon>
        <taxon>Actinomycetota</taxon>
        <taxon>Actinomycetes</taxon>
        <taxon>Propionibacteriales</taxon>
        <taxon>Nocardioidaceae</taxon>
        <taxon>Aeromicrobium</taxon>
    </lineage>
</organism>
<keyword evidence="3" id="KW-0560">Oxidoreductase</keyword>
<keyword evidence="6" id="KW-1185">Reference proteome</keyword>
<dbReference type="Proteomes" id="UP000392064">
    <property type="component" value="Chromosome"/>
</dbReference>
<dbReference type="SUPFAM" id="SSF51395">
    <property type="entry name" value="FMN-linked oxidoreductases"/>
    <property type="match status" value="1"/>
</dbReference>
<dbReference type="PANTHER" id="PTHR22893">
    <property type="entry name" value="NADH OXIDOREDUCTASE-RELATED"/>
    <property type="match status" value="1"/>
</dbReference>
<feature type="domain" description="NADH:flavin oxidoreductase/NADH oxidase N-terminal" evidence="4">
    <location>
        <begin position="5"/>
        <end position="332"/>
    </location>
</feature>
<evidence type="ECO:0000256" key="3">
    <source>
        <dbReference type="ARBA" id="ARBA00023002"/>
    </source>
</evidence>
<dbReference type="GO" id="GO:0005829">
    <property type="term" value="C:cytosol"/>
    <property type="evidence" value="ECO:0007669"/>
    <property type="project" value="TreeGrafter"/>
</dbReference>
<evidence type="ECO:0000313" key="5">
    <source>
        <dbReference type="EMBL" id="QGG42949.1"/>
    </source>
</evidence>
<gene>
    <name evidence="5" type="ORF">GEV26_17080</name>
</gene>
<comment type="similarity">
    <text evidence="2">Belongs to the NADH:flavin oxidoreductase/NADH oxidase family.</text>
</comment>
<dbReference type="GO" id="GO:0016628">
    <property type="term" value="F:oxidoreductase activity, acting on the CH-CH group of donors, NAD or NADP as acceptor"/>
    <property type="evidence" value="ECO:0007669"/>
    <property type="project" value="UniProtKB-ARBA"/>
</dbReference>
<dbReference type="CDD" id="cd02933">
    <property type="entry name" value="OYE_like_FMN"/>
    <property type="match status" value="1"/>
</dbReference>
<comment type="cofactor">
    <cofactor evidence="1">
        <name>FMN</name>
        <dbReference type="ChEBI" id="CHEBI:58210"/>
    </cofactor>
</comment>
<proteinExistence type="inferred from homology"/>
<dbReference type="InterPro" id="IPR045247">
    <property type="entry name" value="Oye-like"/>
</dbReference>
<name>A0A5Q2MM22_9ACTN</name>
<dbReference type="EMBL" id="CP045737">
    <property type="protein sequence ID" value="QGG42949.1"/>
    <property type="molecule type" value="Genomic_DNA"/>
</dbReference>
<dbReference type="Pfam" id="PF00724">
    <property type="entry name" value="Oxidored_FMN"/>
    <property type="match status" value="1"/>
</dbReference>
<dbReference type="PANTHER" id="PTHR22893:SF91">
    <property type="entry name" value="NADPH DEHYDROGENASE 2-RELATED"/>
    <property type="match status" value="1"/>
</dbReference>
<dbReference type="KEGG" id="aef:GEV26_17080"/>
<dbReference type="InterPro" id="IPR013785">
    <property type="entry name" value="Aldolase_TIM"/>
</dbReference>
<evidence type="ECO:0000256" key="2">
    <source>
        <dbReference type="ARBA" id="ARBA00005979"/>
    </source>
</evidence>
<evidence type="ECO:0000313" key="6">
    <source>
        <dbReference type="Proteomes" id="UP000392064"/>
    </source>
</evidence>
<dbReference type="InterPro" id="IPR001155">
    <property type="entry name" value="OxRdtase_FMN_N"/>
</dbReference>
<dbReference type="RefSeq" id="WP_153654753.1">
    <property type="nucleotide sequence ID" value="NZ_CP045737.1"/>
</dbReference>
<reference evidence="5 6" key="1">
    <citation type="submission" date="2019-11" db="EMBL/GenBank/DDBJ databases">
        <authorList>
            <person name="Li J."/>
        </authorList>
    </citation>
    <scope>NUCLEOTIDE SEQUENCE [LARGE SCALE GENOMIC DNA]</scope>
    <source>
        <strain evidence="5 6">MF47</strain>
    </source>
</reference>